<dbReference type="Proteomes" id="UP000426246">
    <property type="component" value="Chromosome"/>
</dbReference>
<dbReference type="GO" id="GO:0006260">
    <property type="term" value="P:DNA replication"/>
    <property type="evidence" value="ECO:0007669"/>
    <property type="project" value="UniProtKB-KW"/>
</dbReference>
<comment type="subunit">
    <text evidence="2">Heterodimer of SbcC and SbcD.</text>
</comment>
<dbReference type="PANTHER" id="PTHR30337:SF0">
    <property type="entry name" value="NUCLEASE SBCCD SUBUNIT D"/>
    <property type="match status" value="1"/>
</dbReference>
<evidence type="ECO:0000313" key="5">
    <source>
        <dbReference type="Proteomes" id="UP000426246"/>
    </source>
</evidence>
<dbReference type="EMBL" id="CP034235">
    <property type="protein sequence ID" value="QGQ95836.1"/>
    <property type="molecule type" value="Genomic_DNA"/>
</dbReference>
<dbReference type="InterPro" id="IPR050535">
    <property type="entry name" value="DNA_Repair-Maintenance_Comp"/>
</dbReference>
<dbReference type="Gene3D" id="3.60.21.10">
    <property type="match status" value="1"/>
</dbReference>
<comment type="similarity">
    <text evidence="2">Belongs to the SbcD family.</text>
</comment>
<dbReference type="GO" id="GO:0004519">
    <property type="term" value="F:endonuclease activity"/>
    <property type="evidence" value="ECO:0007669"/>
    <property type="project" value="UniProtKB-KW"/>
</dbReference>
<evidence type="ECO:0000259" key="3">
    <source>
        <dbReference type="Pfam" id="PF00149"/>
    </source>
</evidence>
<dbReference type="RefSeq" id="WP_155700873.1">
    <property type="nucleotide sequence ID" value="NZ_CP034235.1"/>
</dbReference>
<evidence type="ECO:0000256" key="2">
    <source>
        <dbReference type="RuleBase" id="RU363069"/>
    </source>
</evidence>
<protein>
    <recommendedName>
        <fullName evidence="2">Nuclease SbcCD subunit D</fullName>
    </recommendedName>
</protein>
<dbReference type="InterPro" id="IPR004843">
    <property type="entry name" value="Calcineurin-like_PHP"/>
</dbReference>
<dbReference type="NCBIfam" id="TIGR00619">
    <property type="entry name" value="sbcd"/>
    <property type="match status" value="1"/>
</dbReference>
<dbReference type="InterPro" id="IPR004593">
    <property type="entry name" value="SbcD"/>
</dbReference>
<dbReference type="SUPFAM" id="SSF56300">
    <property type="entry name" value="Metallo-dependent phosphatases"/>
    <property type="match status" value="1"/>
</dbReference>
<dbReference type="KEGG" id="ppsc:EHS13_13590"/>
<feature type="domain" description="Calcineurin-like phosphoesterase" evidence="3">
    <location>
        <begin position="1"/>
        <end position="221"/>
    </location>
</feature>
<accession>A0A6B8RK89</accession>
<keyword evidence="1 2" id="KW-0233">DNA recombination</keyword>
<sequence>MKIAHIADCHYGLGYPGPNHFSRFEDIIASMNYAADRIIEEGCKLVLFAGDAFKDARVFLDRASLEITEFVSWLRKLSKAGIDVVVISGTPSHDAISAYFLIQQMNIPRIHVFTDPGHMILHDINISCLPGMNRSNIAANDEIRGLPAHEIHQIMTDRITEQCKELRSKCDAMYPTILMSHLTFDLADTGFEDALLQNEPILLQEATELFDLVALGHIHRPQKAGLNVYYSGAPERHNFGDEKTATGFWIHEIHPAEWVHTYVVNPKSRKFKTLRWCDMDIQAWLDGELDTFDGVNSSIVRVHYSCSEELQKLFDRQTLEKALYSARAYFVYEIKADIERTDRARDVEVTEALGPLTALQKWATNQGIETPEIIMLQSMTSTLLEGVAP</sequence>
<dbReference type="GO" id="GO:0006310">
    <property type="term" value="P:DNA recombination"/>
    <property type="evidence" value="ECO:0007669"/>
    <property type="project" value="UniProtKB-KW"/>
</dbReference>
<dbReference type="InterPro" id="IPR029052">
    <property type="entry name" value="Metallo-depent_PP-like"/>
</dbReference>
<evidence type="ECO:0000313" key="4">
    <source>
        <dbReference type="EMBL" id="QGQ95836.1"/>
    </source>
</evidence>
<comment type="function">
    <text evidence="2">SbcCD cleaves DNA hairpin structures. These structures can inhibit DNA replication and are intermediates in certain DNA recombination reactions. The complex acts as a 3'-&gt;5' double strand exonuclease that can open hairpins. It also has a 5' single-strand endonuclease activity.</text>
</comment>
<gene>
    <name evidence="2 4" type="primary">sbcD</name>
    <name evidence="4" type="ORF">EHS13_13590</name>
</gene>
<dbReference type="GO" id="GO:0008408">
    <property type="term" value="F:3'-5' exonuclease activity"/>
    <property type="evidence" value="ECO:0007669"/>
    <property type="project" value="InterPro"/>
</dbReference>
<evidence type="ECO:0000256" key="1">
    <source>
        <dbReference type="ARBA" id="ARBA00023172"/>
    </source>
</evidence>
<proteinExistence type="inferred from homology"/>
<keyword evidence="5" id="KW-1185">Reference proteome</keyword>
<keyword evidence="2" id="KW-0378">Hydrolase</keyword>
<keyword evidence="2 4" id="KW-0269">Exonuclease</keyword>
<keyword evidence="2" id="KW-0255">Endonuclease</keyword>
<dbReference type="PANTHER" id="PTHR30337">
    <property type="entry name" value="COMPONENT OF ATP-DEPENDENT DSDNA EXONUCLEASE"/>
    <property type="match status" value="1"/>
</dbReference>
<organism evidence="4 5">
    <name type="scientific">Paenibacillus psychroresistens</name>
    <dbReference type="NCBI Taxonomy" id="1778678"/>
    <lineage>
        <taxon>Bacteria</taxon>
        <taxon>Bacillati</taxon>
        <taxon>Bacillota</taxon>
        <taxon>Bacilli</taxon>
        <taxon>Bacillales</taxon>
        <taxon>Paenibacillaceae</taxon>
        <taxon>Paenibacillus</taxon>
    </lineage>
</organism>
<name>A0A6B8RK89_9BACL</name>
<dbReference type="Pfam" id="PF00149">
    <property type="entry name" value="Metallophos"/>
    <property type="match status" value="1"/>
</dbReference>
<keyword evidence="2" id="KW-0235">DNA replication</keyword>
<keyword evidence="2" id="KW-0540">Nuclease</keyword>
<reference evidence="5" key="1">
    <citation type="submission" date="2018-11" db="EMBL/GenBank/DDBJ databases">
        <title>Complete genome sequence of Paenibacillus sp. ML311-T8.</title>
        <authorList>
            <person name="Nam Y.-D."/>
            <person name="Kang J."/>
            <person name="Chung W.-H."/>
            <person name="Park Y.S."/>
        </authorList>
    </citation>
    <scope>NUCLEOTIDE SEQUENCE [LARGE SCALE GENOMIC DNA]</scope>
    <source>
        <strain evidence="5">ML311-T8</strain>
    </source>
</reference>
<dbReference type="AlphaFoldDB" id="A0A6B8RK89"/>
<dbReference type="OrthoDB" id="9773856at2"/>